<name>A0ABS7X513_9GAMM</name>
<gene>
    <name evidence="3" type="ORF">I4W93_003340</name>
</gene>
<comment type="caution">
    <text evidence="3">The sequence shown here is derived from an EMBL/GenBank/DDBJ whole genome shotgun (WGS) entry which is preliminary data.</text>
</comment>
<evidence type="ECO:0000313" key="3">
    <source>
        <dbReference type="EMBL" id="MBZ9610624.1"/>
    </source>
</evidence>
<feature type="domain" description="Phosphatidic acid phosphatase type 2/haloperoxidase" evidence="2">
    <location>
        <begin position="66"/>
        <end position="163"/>
    </location>
</feature>
<dbReference type="InterPro" id="IPR000326">
    <property type="entry name" value="PAP2/HPO"/>
</dbReference>
<feature type="chain" id="PRO_5046112014" evidence="1">
    <location>
        <begin position="37"/>
        <end position="188"/>
    </location>
</feature>
<sequence>MSISTVSRSTMNKYRCHLAIMVLLSLLPLHNACANAEDSAADVLRIALPAAAWGMTQYLDDAEGSTQFYYSFAANIAVTYALKTAIHKNRPDGSDNDAFPSGHTSMAFQGAAFLQRRYGWQYGAPAYALASYVGYSRVNNDHHDSADVLAGALIGIAASYYFAEPFYGVQVTPTSGLNGVGLQLSATW</sequence>
<dbReference type="RefSeq" id="WP_205310782.1">
    <property type="nucleotide sequence ID" value="NZ_JAERPS020000001.1"/>
</dbReference>
<evidence type="ECO:0000256" key="1">
    <source>
        <dbReference type="SAM" id="SignalP"/>
    </source>
</evidence>
<dbReference type="Pfam" id="PF01569">
    <property type="entry name" value="PAP2"/>
    <property type="match status" value="1"/>
</dbReference>
<evidence type="ECO:0000259" key="2">
    <source>
        <dbReference type="SMART" id="SM00014"/>
    </source>
</evidence>
<accession>A0ABS7X513</accession>
<organism evidence="3 4">
    <name type="scientific">Rheinheimera maricola</name>
    <dbReference type="NCBI Taxonomy" id="2793282"/>
    <lineage>
        <taxon>Bacteria</taxon>
        <taxon>Pseudomonadati</taxon>
        <taxon>Pseudomonadota</taxon>
        <taxon>Gammaproteobacteria</taxon>
        <taxon>Chromatiales</taxon>
        <taxon>Chromatiaceae</taxon>
        <taxon>Rheinheimera</taxon>
    </lineage>
</organism>
<evidence type="ECO:0000313" key="4">
    <source>
        <dbReference type="Proteomes" id="UP000663814"/>
    </source>
</evidence>
<protein>
    <submittedName>
        <fullName evidence="3">Phosphatase PAP2 family protein</fullName>
    </submittedName>
</protein>
<keyword evidence="4" id="KW-1185">Reference proteome</keyword>
<dbReference type="SUPFAM" id="SSF48317">
    <property type="entry name" value="Acid phosphatase/Vanadium-dependent haloperoxidase"/>
    <property type="match status" value="1"/>
</dbReference>
<dbReference type="InterPro" id="IPR036938">
    <property type="entry name" value="PAP2/HPO_sf"/>
</dbReference>
<feature type="signal peptide" evidence="1">
    <location>
        <begin position="1"/>
        <end position="36"/>
    </location>
</feature>
<dbReference type="Gene3D" id="1.20.144.10">
    <property type="entry name" value="Phosphatidic acid phosphatase type 2/haloperoxidase"/>
    <property type="match status" value="1"/>
</dbReference>
<keyword evidence="1" id="KW-0732">Signal</keyword>
<dbReference type="SMART" id="SM00014">
    <property type="entry name" value="acidPPc"/>
    <property type="match status" value="1"/>
</dbReference>
<reference evidence="3 4" key="1">
    <citation type="submission" date="2021-08" db="EMBL/GenBank/DDBJ databases">
        <title>Rheinheimera aquimaris sp. nov., isolated from seawater of the East Sea in Korea.</title>
        <authorList>
            <person name="Kim K.H."/>
            <person name="Wenting R."/>
            <person name="Kim K.R."/>
            <person name="Jeon C.O."/>
        </authorList>
    </citation>
    <scope>NUCLEOTIDE SEQUENCE [LARGE SCALE GENOMIC DNA]</scope>
    <source>
        <strain evidence="3 4">MA-13</strain>
    </source>
</reference>
<proteinExistence type="predicted"/>
<dbReference type="CDD" id="cd03394">
    <property type="entry name" value="PAP2_like_5"/>
    <property type="match status" value="1"/>
</dbReference>
<dbReference type="EMBL" id="JAERPS020000001">
    <property type="protein sequence ID" value="MBZ9610624.1"/>
    <property type="molecule type" value="Genomic_DNA"/>
</dbReference>
<dbReference type="Proteomes" id="UP000663814">
    <property type="component" value="Unassembled WGS sequence"/>
</dbReference>